<reference evidence="3 4" key="1">
    <citation type="submission" date="2020-06" db="EMBL/GenBank/DDBJ databases">
        <authorList>
            <person name="Hwang Y.J."/>
        </authorList>
    </citation>
    <scope>NUCLEOTIDE SEQUENCE [LARGE SCALE GENOMIC DNA]</scope>
    <source>
        <strain evidence="3 4">KUDC8001</strain>
    </source>
</reference>
<dbReference type="KEGG" id="add:HUW48_17725"/>
<evidence type="ECO:0000313" key="4">
    <source>
        <dbReference type="Proteomes" id="UP000514509"/>
    </source>
</evidence>
<dbReference type="EMBL" id="CP055153">
    <property type="protein sequence ID" value="QMU29749.1"/>
    <property type="molecule type" value="Genomic_DNA"/>
</dbReference>
<feature type="transmembrane region" description="Helical" evidence="1">
    <location>
        <begin position="23"/>
        <end position="43"/>
    </location>
</feature>
<evidence type="ECO:0000313" key="3">
    <source>
        <dbReference type="EMBL" id="QMU29749.1"/>
    </source>
</evidence>
<proteinExistence type="predicted"/>
<dbReference type="InterPro" id="IPR000572">
    <property type="entry name" value="OxRdtase_Mopterin-bd_dom"/>
</dbReference>
<gene>
    <name evidence="3" type="ORF">HUW48_17725</name>
</gene>
<evidence type="ECO:0000259" key="2">
    <source>
        <dbReference type="Pfam" id="PF00174"/>
    </source>
</evidence>
<dbReference type="Proteomes" id="UP000514509">
    <property type="component" value="Chromosome"/>
</dbReference>
<dbReference type="SUPFAM" id="SSF56524">
    <property type="entry name" value="Oxidoreductase molybdopterin-binding domain"/>
    <property type="match status" value="1"/>
</dbReference>
<sequence length="268" mass="30442">MAENNPFPTEKEVTEQKIKRRTFLAFTVFTVAGLGSIGIWKAFRTLPKSKNGLAAPSRQVLAFNEKVNTILFSDQHLAPTYPIEAAARKPRVNGRVGLSKNFDSVNWQLQVNEPGKSQSLSIPLDDIKRLPKTELIFDFKCIEGWNQIVHYGGVKFSDFLQAYQLGTQSGKPLLAAQPKDWYPYVGLETPDRGYYVGLDMPSVLHPQTLLCYEMNREDLSLKHGAPLRLIIPTKYGVKSLKRIGTLFFSLTQPRDYWHERGYIYDSSL</sequence>
<dbReference type="Gene3D" id="3.90.420.10">
    <property type="entry name" value="Oxidoreductase, molybdopterin-binding domain"/>
    <property type="match status" value="1"/>
</dbReference>
<dbReference type="InterPro" id="IPR036374">
    <property type="entry name" value="OxRdtase_Mopterin-bd_sf"/>
</dbReference>
<protein>
    <submittedName>
        <fullName evidence="3">Molybdopterin-dependent oxidoreductase</fullName>
    </submittedName>
</protein>
<accession>A0A7L7LBH4</accession>
<dbReference type="AlphaFoldDB" id="A0A7L7LBH4"/>
<name>A0A7L7LBH4_9BACT</name>
<reference evidence="3 4" key="2">
    <citation type="submission" date="2020-08" db="EMBL/GenBank/DDBJ databases">
        <title>Adhaeribacter dokdonensis sp. nov., isolated from the rhizosphere of Elymus tsukushiensis, a plant native to the Dokdo Islands, Republic of Korea.</title>
        <authorList>
            <person name="Ghim S.Y."/>
        </authorList>
    </citation>
    <scope>NUCLEOTIDE SEQUENCE [LARGE SCALE GENOMIC DNA]</scope>
    <source>
        <strain evidence="3 4">KUDC8001</strain>
    </source>
</reference>
<feature type="domain" description="Oxidoreductase molybdopterin-binding" evidence="2">
    <location>
        <begin position="102"/>
        <end position="257"/>
    </location>
</feature>
<keyword evidence="1" id="KW-0472">Membrane</keyword>
<dbReference type="Pfam" id="PF00174">
    <property type="entry name" value="Oxidored_molyb"/>
    <property type="match status" value="1"/>
</dbReference>
<keyword evidence="4" id="KW-1185">Reference proteome</keyword>
<keyword evidence="1" id="KW-1133">Transmembrane helix</keyword>
<organism evidence="3 4">
    <name type="scientific">Adhaeribacter radiodurans</name>
    <dbReference type="NCBI Taxonomy" id="2745197"/>
    <lineage>
        <taxon>Bacteria</taxon>
        <taxon>Pseudomonadati</taxon>
        <taxon>Bacteroidota</taxon>
        <taxon>Cytophagia</taxon>
        <taxon>Cytophagales</taxon>
        <taxon>Hymenobacteraceae</taxon>
        <taxon>Adhaeribacter</taxon>
    </lineage>
</organism>
<dbReference type="PANTHER" id="PTHR43032">
    <property type="entry name" value="PROTEIN-METHIONINE-SULFOXIDE REDUCTASE"/>
    <property type="match status" value="1"/>
</dbReference>
<evidence type="ECO:0000256" key="1">
    <source>
        <dbReference type="SAM" id="Phobius"/>
    </source>
</evidence>
<keyword evidence="1" id="KW-0812">Transmembrane</keyword>
<dbReference type="RefSeq" id="WP_182412209.1">
    <property type="nucleotide sequence ID" value="NZ_CP055153.1"/>
</dbReference>